<dbReference type="PRINTS" id="PR00420">
    <property type="entry name" value="RNGMNOXGNASE"/>
</dbReference>
<evidence type="ECO:0000256" key="5">
    <source>
        <dbReference type="ARBA" id="ARBA00022827"/>
    </source>
</evidence>
<comment type="cofactor">
    <cofactor evidence="1">
        <name>FAD</name>
        <dbReference type="ChEBI" id="CHEBI:57692"/>
    </cofactor>
</comment>
<dbReference type="InterPro" id="IPR010971">
    <property type="entry name" value="UbiH/COQ6"/>
</dbReference>
<name>A0ABV9LTT6_9ALTE</name>
<dbReference type="EMBL" id="JBHSGU010000002">
    <property type="protein sequence ID" value="MFC4699705.1"/>
    <property type="molecule type" value="Genomic_DNA"/>
</dbReference>
<evidence type="ECO:0000313" key="9">
    <source>
        <dbReference type="EMBL" id="MFC4699705.1"/>
    </source>
</evidence>
<evidence type="ECO:0000259" key="8">
    <source>
        <dbReference type="Pfam" id="PF01494"/>
    </source>
</evidence>
<organism evidence="9 10">
    <name type="scientific">Glaciecola siphonariae</name>
    <dbReference type="NCBI Taxonomy" id="521012"/>
    <lineage>
        <taxon>Bacteria</taxon>
        <taxon>Pseudomonadati</taxon>
        <taxon>Pseudomonadota</taxon>
        <taxon>Gammaproteobacteria</taxon>
        <taxon>Alteromonadales</taxon>
        <taxon>Alteromonadaceae</taxon>
        <taxon>Glaciecola</taxon>
    </lineage>
</organism>
<accession>A0ABV9LTT6</accession>
<dbReference type="InterPro" id="IPR002938">
    <property type="entry name" value="FAD-bd"/>
</dbReference>
<evidence type="ECO:0000256" key="4">
    <source>
        <dbReference type="ARBA" id="ARBA00022630"/>
    </source>
</evidence>
<evidence type="ECO:0000256" key="7">
    <source>
        <dbReference type="ARBA" id="ARBA00023033"/>
    </source>
</evidence>
<comment type="similarity">
    <text evidence="3">Belongs to the UbiH/COQ6 family.</text>
</comment>
<proteinExistence type="inferred from homology"/>
<evidence type="ECO:0000256" key="6">
    <source>
        <dbReference type="ARBA" id="ARBA00023002"/>
    </source>
</evidence>
<evidence type="ECO:0000256" key="2">
    <source>
        <dbReference type="ARBA" id="ARBA00004749"/>
    </source>
</evidence>
<dbReference type="Proteomes" id="UP001595897">
    <property type="component" value="Unassembled WGS sequence"/>
</dbReference>
<dbReference type="GO" id="GO:0004497">
    <property type="term" value="F:monooxygenase activity"/>
    <property type="evidence" value="ECO:0007669"/>
    <property type="project" value="UniProtKB-KW"/>
</dbReference>
<comment type="pathway">
    <text evidence="2">Cofactor biosynthesis; ubiquinone biosynthesis.</text>
</comment>
<evidence type="ECO:0000256" key="1">
    <source>
        <dbReference type="ARBA" id="ARBA00001974"/>
    </source>
</evidence>
<keyword evidence="7 9" id="KW-0503">Monooxygenase</keyword>
<evidence type="ECO:0000256" key="3">
    <source>
        <dbReference type="ARBA" id="ARBA00005349"/>
    </source>
</evidence>
<keyword evidence="4" id="KW-0285">Flavoprotein</keyword>
<comment type="caution">
    <text evidence="9">The sequence shown here is derived from an EMBL/GenBank/DDBJ whole genome shotgun (WGS) entry which is preliminary data.</text>
</comment>
<dbReference type="Pfam" id="PF01494">
    <property type="entry name" value="FAD_binding_3"/>
    <property type="match status" value="1"/>
</dbReference>
<dbReference type="SUPFAM" id="SSF51905">
    <property type="entry name" value="FAD/NAD(P)-binding domain"/>
    <property type="match status" value="1"/>
</dbReference>
<dbReference type="NCBIfam" id="TIGR01988">
    <property type="entry name" value="Ubi-OHases"/>
    <property type="match status" value="1"/>
</dbReference>
<reference evidence="10" key="1">
    <citation type="journal article" date="2019" name="Int. J. Syst. Evol. Microbiol.">
        <title>The Global Catalogue of Microorganisms (GCM) 10K type strain sequencing project: providing services to taxonomists for standard genome sequencing and annotation.</title>
        <authorList>
            <consortium name="The Broad Institute Genomics Platform"/>
            <consortium name="The Broad Institute Genome Sequencing Center for Infectious Disease"/>
            <person name="Wu L."/>
            <person name="Ma J."/>
        </authorList>
    </citation>
    <scope>NUCLEOTIDE SEQUENCE [LARGE SCALE GENOMIC DNA]</scope>
    <source>
        <strain evidence="10">KACC 12507</strain>
    </source>
</reference>
<evidence type="ECO:0000313" key="10">
    <source>
        <dbReference type="Proteomes" id="UP001595897"/>
    </source>
</evidence>
<feature type="domain" description="FAD-binding" evidence="8">
    <location>
        <begin position="9"/>
        <end position="336"/>
    </location>
</feature>
<dbReference type="PROSITE" id="PS51257">
    <property type="entry name" value="PROKAR_LIPOPROTEIN"/>
    <property type="match status" value="1"/>
</dbReference>
<dbReference type="InterPro" id="IPR036188">
    <property type="entry name" value="FAD/NAD-bd_sf"/>
</dbReference>
<keyword evidence="10" id="KW-1185">Reference proteome</keyword>
<dbReference type="PANTHER" id="PTHR43876:SF10">
    <property type="entry name" value="3-DEMETHOXYUBIQUINOL 3-HYDROXYLASE"/>
    <property type="match status" value="1"/>
</dbReference>
<keyword evidence="5" id="KW-0274">FAD</keyword>
<gene>
    <name evidence="9" type="ORF">ACFO4O_06000</name>
</gene>
<dbReference type="RefSeq" id="WP_382406477.1">
    <property type="nucleotide sequence ID" value="NZ_JBHSGU010000002.1"/>
</dbReference>
<sequence length="389" mass="42286">MAIQGRLEFDVCILGAGMVGAALACVLANNGMRVALIEPYLPHPFNAQESPDLRVSALNKHSIDLLSSVHALDEIKSMRYRKYDALMVWEDEAAKTQFSAKDVDEPQLGIFAENRVIQLALLKSISGHFAESVTIFNSSASSIDVQQGLVQLASGEHIQAHFIAGADGAQSQVRSVAGIGQVGWDYSQHANLVLVKMKNAIEDMTWQQFTPSGPVALLPMHDDYASLVWYDSAERSSAISNMDNAQLKEAIVKKFPSTLGDFEVCSQAGFGLRRMHTTRYYKHKAVLVGDAAHTINPLAGQGVNLGFKDVTALAQSLQAHSIGELEHAFAAYEKARRGQNLLMMSTMDALYATFSNNNTVLKTVRNFALGAAEKAGPLKNKALKYAMGL</sequence>
<protein>
    <submittedName>
        <fullName evidence="9">FAD-dependent monooxygenase</fullName>
    </submittedName>
</protein>
<dbReference type="Gene3D" id="3.50.50.60">
    <property type="entry name" value="FAD/NAD(P)-binding domain"/>
    <property type="match status" value="2"/>
</dbReference>
<dbReference type="PANTHER" id="PTHR43876">
    <property type="entry name" value="UBIQUINONE BIOSYNTHESIS MONOOXYGENASE COQ6, MITOCHONDRIAL"/>
    <property type="match status" value="1"/>
</dbReference>
<dbReference type="InterPro" id="IPR051205">
    <property type="entry name" value="UbiH/COQ6_monooxygenase"/>
</dbReference>
<keyword evidence="6" id="KW-0560">Oxidoreductase</keyword>